<dbReference type="Proteomes" id="UP000250557">
    <property type="component" value="Chromosome"/>
</dbReference>
<keyword evidence="5" id="KW-1185">Reference proteome</keyword>
<sequence length="73" mass="8435">MTNEELIAWFKDKELPKVLRINRAITQHEVQDAVKRNIENLLANPNDNRAKHRLTDIMTALETPYDGPEIPAL</sequence>
<dbReference type="AlphaFoldDB" id="A0AAE6JGH9"/>
<dbReference type="InterPro" id="IPR054238">
    <property type="entry name" value="DUF6965"/>
</dbReference>
<dbReference type="EMBL" id="CP043451">
    <property type="protein sequence ID" value="QEM05011.1"/>
    <property type="molecule type" value="Genomic_DNA"/>
</dbReference>
<dbReference type="EMBL" id="CP071880">
    <property type="protein sequence ID" value="QTE52471.1"/>
    <property type="molecule type" value="Genomic_DNA"/>
</dbReference>
<dbReference type="Proteomes" id="UP000663940">
    <property type="component" value="Chromosome"/>
</dbReference>
<organism evidence="2 4">
    <name type="scientific">Mucilaginibacter rubeus</name>
    <dbReference type="NCBI Taxonomy" id="2027860"/>
    <lineage>
        <taxon>Bacteria</taxon>
        <taxon>Pseudomonadati</taxon>
        <taxon>Bacteroidota</taxon>
        <taxon>Sphingobacteriia</taxon>
        <taxon>Sphingobacteriales</taxon>
        <taxon>Sphingobacteriaceae</taxon>
        <taxon>Mucilaginibacter</taxon>
    </lineage>
</organism>
<feature type="domain" description="DUF6965" evidence="1">
    <location>
        <begin position="1"/>
        <end position="51"/>
    </location>
</feature>
<reference evidence="2 4" key="1">
    <citation type="submission" date="2019-08" db="EMBL/GenBank/DDBJ databases">
        <title>Comparative genome analysis confer to the adaptation heavy metal polluted environment.</title>
        <authorList>
            <person name="Li Y."/>
        </authorList>
    </citation>
    <scope>NUCLEOTIDE SEQUENCE [LARGE SCALE GENOMIC DNA]</scope>
    <source>
        <strain evidence="2 4">P2</strain>
    </source>
</reference>
<dbReference type="Pfam" id="PF22292">
    <property type="entry name" value="DUF6965"/>
    <property type="match status" value="1"/>
</dbReference>
<evidence type="ECO:0000259" key="1">
    <source>
        <dbReference type="Pfam" id="PF22292"/>
    </source>
</evidence>
<protein>
    <recommendedName>
        <fullName evidence="1">DUF6965 domain-containing protein</fullName>
    </recommendedName>
</protein>
<accession>A0AAE6JGH9</accession>
<evidence type="ECO:0000313" key="2">
    <source>
        <dbReference type="EMBL" id="QEM05011.1"/>
    </source>
</evidence>
<evidence type="ECO:0000313" key="4">
    <source>
        <dbReference type="Proteomes" id="UP000250557"/>
    </source>
</evidence>
<evidence type="ECO:0000313" key="5">
    <source>
        <dbReference type="Proteomes" id="UP000663940"/>
    </source>
</evidence>
<evidence type="ECO:0000313" key="3">
    <source>
        <dbReference type="EMBL" id="QTE52471.1"/>
    </source>
</evidence>
<dbReference type="RefSeq" id="WP_112654546.1">
    <property type="nucleotide sequence ID" value="NZ_CP043451.1"/>
</dbReference>
<reference evidence="3 5" key="2">
    <citation type="submission" date="2021-03" db="EMBL/GenBank/DDBJ databases">
        <title>Mucilaginibacter strains isolated from gold and copper mining confer multi heavy-metal resistance.</title>
        <authorList>
            <person name="Li Y."/>
        </authorList>
    </citation>
    <scope>NUCLEOTIDE SEQUENCE [LARGE SCALE GENOMIC DNA]</scope>
    <source>
        <strain evidence="3 5">P2-4</strain>
    </source>
</reference>
<name>A0AAE6JGH9_9SPHI</name>
<proteinExistence type="predicted"/>
<gene>
    <name evidence="2" type="ORF">DIU31_016355</name>
    <name evidence="3" type="ORF">J3L21_11135</name>
</gene>